<keyword evidence="3" id="KW-1185">Reference proteome</keyword>
<protein>
    <recommendedName>
        <fullName evidence="4">Por secretion system C-terminal sorting domain-containing protein</fullName>
    </recommendedName>
</protein>
<reference evidence="2 3" key="1">
    <citation type="submission" date="2020-03" db="EMBL/GenBank/DDBJ databases">
        <title>Genomic Encyclopedia of Type Strains, Phase IV (KMG-IV): sequencing the most valuable type-strain genomes for metagenomic binning, comparative biology and taxonomic classification.</title>
        <authorList>
            <person name="Goeker M."/>
        </authorList>
    </citation>
    <scope>NUCLEOTIDE SEQUENCE [LARGE SCALE GENOMIC DNA]</scope>
    <source>
        <strain evidence="2 3">DSM 101599</strain>
    </source>
</reference>
<sequence length="449" mass="47455">MKKQLLKISALAVLLGAGLQSNAQILNADAFGFELTNVDWSTPSNPTTGPGNIVQAWSQTAGFTQSNEEAHSGTYSMKAIFDYTAGNPTPKLQTFRSNTNKEGAFSLTVRDYLVSAWIKVTSGTQPSQLNLAIKGAGVNIDISAVPANEWTKVYTVITTVADAALGDNKNWMTVNYTGAEPETGACTIYLDDIKIVEYNGIQSYTFDEYYGFEGADAVVDGSIEPETNGNSSATGWFLQHNDYFSFSDEQAKTGDYSLKFDSAVGAAEKQIQGGSEDTEGTSLISFAAGDYVIQADIYIPSGKSIPSKLTLNVKDNASSVPATSFKAAVINIDPSLTKDTWHTIVSETVTYGQTTDAGSAFKLKADDANTVAYVDNLKWVDAATLSTTTSKIEGASVNASNGTISVSGATLQAVYSITGQAVGTSGLANGVYIVKISKGAKQDAIKVVL</sequence>
<dbReference type="Proteomes" id="UP000745859">
    <property type="component" value="Unassembled WGS sequence"/>
</dbReference>
<evidence type="ECO:0000313" key="2">
    <source>
        <dbReference type="EMBL" id="NIJ44822.1"/>
    </source>
</evidence>
<accession>A0ABX0UCP4</accession>
<evidence type="ECO:0008006" key="4">
    <source>
        <dbReference type="Google" id="ProtNLM"/>
    </source>
</evidence>
<gene>
    <name evidence="2" type="ORF">FHR24_001261</name>
</gene>
<keyword evidence="1" id="KW-0732">Signal</keyword>
<dbReference type="EMBL" id="JAASQL010000001">
    <property type="protein sequence ID" value="NIJ44822.1"/>
    <property type="molecule type" value="Genomic_DNA"/>
</dbReference>
<comment type="caution">
    <text evidence="2">The sequence shown here is derived from an EMBL/GenBank/DDBJ whole genome shotgun (WGS) entry which is preliminary data.</text>
</comment>
<dbReference type="Gene3D" id="2.60.120.260">
    <property type="entry name" value="Galactose-binding domain-like"/>
    <property type="match status" value="2"/>
</dbReference>
<feature type="signal peptide" evidence="1">
    <location>
        <begin position="1"/>
        <end position="23"/>
    </location>
</feature>
<proteinExistence type="predicted"/>
<dbReference type="RefSeq" id="WP_167185552.1">
    <property type="nucleotide sequence ID" value="NZ_JAASQL010000001.1"/>
</dbReference>
<organism evidence="2 3">
    <name type="scientific">Wenyingzhuangia heitensis</name>
    <dbReference type="NCBI Taxonomy" id="1487859"/>
    <lineage>
        <taxon>Bacteria</taxon>
        <taxon>Pseudomonadati</taxon>
        <taxon>Bacteroidota</taxon>
        <taxon>Flavobacteriia</taxon>
        <taxon>Flavobacteriales</taxon>
        <taxon>Flavobacteriaceae</taxon>
        <taxon>Wenyingzhuangia</taxon>
    </lineage>
</organism>
<feature type="chain" id="PRO_5045460800" description="Por secretion system C-terminal sorting domain-containing protein" evidence="1">
    <location>
        <begin position="24"/>
        <end position="449"/>
    </location>
</feature>
<evidence type="ECO:0000313" key="3">
    <source>
        <dbReference type="Proteomes" id="UP000745859"/>
    </source>
</evidence>
<name>A0ABX0UCP4_9FLAO</name>
<evidence type="ECO:0000256" key="1">
    <source>
        <dbReference type="SAM" id="SignalP"/>
    </source>
</evidence>